<dbReference type="SFLD" id="SFLDG01168">
    <property type="entry name" value="Ferric_reductase_subgroup_(FRE"/>
    <property type="match status" value="1"/>
</dbReference>
<evidence type="ECO:0000256" key="10">
    <source>
        <dbReference type="SAM" id="Phobius"/>
    </source>
</evidence>
<evidence type="ECO:0000259" key="11">
    <source>
        <dbReference type="PROSITE" id="PS51384"/>
    </source>
</evidence>
<evidence type="ECO:0000256" key="4">
    <source>
        <dbReference type="ARBA" id="ARBA00022692"/>
    </source>
</evidence>
<gene>
    <name evidence="12" type="ORF">Egran_02927</name>
</gene>
<dbReference type="PANTHER" id="PTHR32361">
    <property type="entry name" value="FERRIC/CUPRIC REDUCTASE TRANSMEMBRANE COMPONENT"/>
    <property type="match status" value="1"/>
</dbReference>
<dbReference type="SUPFAM" id="SSF52343">
    <property type="entry name" value="Ferredoxin reductase-like, C-terminal NADP-linked domain"/>
    <property type="match status" value="1"/>
</dbReference>
<dbReference type="InterPro" id="IPR013121">
    <property type="entry name" value="Fe_red_NAD-bd_6"/>
</dbReference>
<dbReference type="InterPro" id="IPR013130">
    <property type="entry name" value="Fe3_Rdtase_TM_dom"/>
</dbReference>
<comment type="caution">
    <text evidence="12">The sequence shown here is derived from an EMBL/GenBank/DDBJ whole genome shotgun (WGS) entry which is preliminary data.</text>
</comment>
<dbReference type="InterPro" id="IPR013112">
    <property type="entry name" value="FAD-bd_8"/>
</dbReference>
<keyword evidence="3" id="KW-0813">Transport</keyword>
<dbReference type="Proteomes" id="UP000243515">
    <property type="component" value="Unassembled WGS sequence"/>
</dbReference>
<keyword evidence="7" id="KW-0560">Oxidoreductase</keyword>
<dbReference type="OrthoDB" id="4494341at2759"/>
<dbReference type="InterPro" id="IPR039261">
    <property type="entry name" value="FNR_nucleotide-bd"/>
</dbReference>
<dbReference type="GO" id="GO:0006879">
    <property type="term" value="P:intracellular iron ion homeostasis"/>
    <property type="evidence" value="ECO:0007669"/>
    <property type="project" value="TreeGrafter"/>
</dbReference>
<dbReference type="GO" id="GO:0000293">
    <property type="term" value="F:ferric-chelate reductase activity"/>
    <property type="evidence" value="ECO:0007669"/>
    <property type="project" value="UniProtKB-ARBA"/>
</dbReference>
<organism evidence="12 13">
    <name type="scientific">Elaphomyces granulatus</name>
    <dbReference type="NCBI Taxonomy" id="519963"/>
    <lineage>
        <taxon>Eukaryota</taxon>
        <taxon>Fungi</taxon>
        <taxon>Dikarya</taxon>
        <taxon>Ascomycota</taxon>
        <taxon>Pezizomycotina</taxon>
        <taxon>Eurotiomycetes</taxon>
        <taxon>Eurotiomycetidae</taxon>
        <taxon>Eurotiales</taxon>
        <taxon>Elaphomycetaceae</taxon>
        <taxon>Elaphomyces</taxon>
    </lineage>
</organism>
<evidence type="ECO:0000256" key="1">
    <source>
        <dbReference type="ARBA" id="ARBA00004141"/>
    </source>
</evidence>
<name>A0A232LYS1_9EURO</name>
<keyword evidence="9 10" id="KW-0472">Membrane</keyword>
<dbReference type="SFLD" id="SFLDS00052">
    <property type="entry name" value="Ferric_Reductase_Domain"/>
    <property type="match status" value="1"/>
</dbReference>
<feature type="transmembrane region" description="Helical" evidence="10">
    <location>
        <begin position="156"/>
        <end position="175"/>
    </location>
</feature>
<proteinExistence type="inferred from homology"/>
<comment type="subcellular location">
    <subcellularLocation>
        <location evidence="1">Membrane</location>
        <topology evidence="1">Multi-pass membrane protein</topology>
    </subcellularLocation>
</comment>
<dbReference type="AlphaFoldDB" id="A0A232LYS1"/>
<accession>A0A232LYS1</accession>
<feature type="transmembrane region" description="Helical" evidence="10">
    <location>
        <begin position="32"/>
        <end position="55"/>
    </location>
</feature>
<dbReference type="EMBL" id="NPHW01003599">
    <property type="protein sequence ID" value="OXV09310.1"/>
    <property type="molecule type" value="Genomic_DNA"/>
</dbReference>
<dbReference type="PROSITE" id="PS51384">
    <property type="entry name" value="FAD_FR"/>
    <property type="match status" value="1"/>
</dbReference>
<dbReference type="InterPro" id="IPR017927">
    <property type="entry name" value="FAD-bd_FR_type"/>
</dbReference>
<feature type="transmembrane region" description="Helical" evidence="10">
    <location>
        <begin position="234"/>
        <end position="253"/>
    </location>
</feature>
<dbReference type="InterPro" id="IPR051410">
    <property type="entry name" value="Ferric/Cupric_Reductase"/>
</dbReference>
<dbReference type="Pfam" id="PF08022">
    <property type="entry name" value="FAD_binding_8"/>
    <property type="match status" value="1"/>
</dbReference>
<feature type="transmembrane region" description="Helical" evidence="10">
    <location>
        <begin position="260"/>
        <end position="281"/>
    </location>
</feature>
<dbReference type="Pfam" id="PF01794">
    <property type="entry name" value="Ferric_reduct"/>
    <property type="match status" value="1"/>
</dbReference>
<evidence type="ECO:0000256" key="6">
    <source>
        <dbReference type="ARBA" id="ARBA00022989"/>
    </source>
</evidence>
<feature type="transmembrane region" description="Helical" evidence="10">
    <location>
        <begin position="196"/>
        <end position="214"/>
    </location>
</feature>
<dbReference type="PANTHER" id="PTHR32361:SF12">
    <property type="entry name" value="PUTATIVE (AFU_ORTHOLOGUE AFUA_1G14340)-RELATED"/>
    <property type="match status" value="1"/>
</dbReference>
<evidence type="ECO:0000256" key="2">
    <source>
        <dbReference type="ARBA" id="ARBA00006278"/>
    </source>
</evidence>
<protein>
    <recommendedName>
        <fullName evidence="11">FAD-binding FR-type domain-containing protein</fullName>
    </recommendedName>
</protein>
<keyword evidence="6 10" id="KW-1133">Transmembrane helix</keyword>
<dbReference type="Gene3D" id="3.40.50.80">
    <property type="entry name" value="Nucleotide-binding domain of ferredoxin-NADP reductase (FNR) module"/>
    <property type="match status" value="1"/>
</dbReference>
<reference evidence="12 13" key="1">
    <citation type="journal article" date="2015" name="Environ. Microbiol.">
        <title>Metagenome sequence of Elaphomyces granulatus from sporocarp tissue reveals Ascomycota ectomycorrhizal fingerprints of genome expansion and a Proteobacteria-rich microbiome.</title>
        <authorList>
            <person name="Quandt C.A."/>
            <person name="Kohler A."/>
            <person name="Hesse C.N."/>
            <person name="Sharpton T.J."/>
            <person name="Martin F."/>
            <person name="Spatafora J.W."/>
        </authorList>
    </citation>
    <scope>NUCLEOTIDE SEQUENCE [LARGE SCALE GENOMIC DNA]</scope>
    <source>
        <strain evidence="12 13">OSC145934</strain>
    </source>
</reference>
<dbReference type="Pfam" id="PF08030">
    <property type="entry name" value="NAD_binding_6"/>
    <property type="match status" value="1"/>
</dbReference>
<keyword evidence="8" id="KW-0406">Ion transport</keyword>
<dbReference type="CDD" id="cd06186">
    <property type="entry name" value="NOX_Duox_like_FAD_NADP"/>
    <property type="match status" value="1"/>
</dbReference>
<evidence type="ECO:0000256" key="8">
    <source>
        <dbReference type="ARBA" id="ARBA00023065"/>
    </source>
</evidence>
<dbReference type="GO" id="GO:0005886">
    <property type="term" value="C:plasma membrane"/>
    <property type="evidence" value="ECO:0007669"/>
    <property type="project" value="TreeGrafter"/>
</dbReference>
<keyword evidence="5" id="KW-0249">Electron transport</keyword>
<dbReference type="GO" id="GO:0015677">
    <property type="term" value="P:copper ion import"/>
    <property type="evidence" value="ECO:0007669"/>
    <property type="project" value="TreeGrafter"/>
</dbReference>
<evidence type="ECO:0000256" key="3">
    <source>
        <dbReference type="ARBA" id="ARBA00022448"/>
    </source>
</evidence>
<evidence type="ECO:0000256" key="9">
    <source>
        <dbReference type="ARBA" id="ARBA00023136"/>
    </source>
</evidence>
<sequence>MAPYSGQHASPTTNIFDYSRGLDGVNVPLDVLIVRLLCATIGLAAVVVFGGRIALISISHLRHVTSLGASQSQQTFWSIEGSSLWANIKKHLLYAPLGKKRHNREIQMSRAANMGTVPSRFHSILLVIYIVSQIAYCSLLNYAVKDKAALAAELRGRTGSLAVLNMVPLFILAGRNNPLISLLHVSFDTYNLFHRWLGRLVVIESIVHTLAWAIDASHEQNFSDAMERVRTTPFFHWGAAGTLAMIILACHTVSPIRHAFYETFLHVHQLAVALAVLGIYLHLDLDSLPQVSWMKAIIAIWSLERIMRLIRLIYLNLSLRNGRTTLMVQALPDEACRVTFHLPRRVHVGPGSHVYAYIPSIALWMSHPFSVAWVEPSSCVTTPAGLLNGQPKGRSSALCLEKEAPMEPDFLYDSSKQPTSVSLIVSARTGMTRKLYNKASRSPNETLHLSGFIEGPYSSHPSSLGSYGTAILFSGGAGITHHLLHVRDLLMRAADGCVATRKIYLIWSVRHVESLSWVRTYMDSILQLPNRRQILRIKLFVSKPRSRQEIYSPSDTLQMFSGRCRPAVILDEALPGRVGATVVSVCGPGAFADDVRAAARQNIGKGMAIDFVEESFTW</sequence>
<comment type="similarity">
    <text evidence="2">Belongs to the ferric reductase (FRE) family.</text>
</comment>
<keyword evidence="4 10" id="KW-0812">Transmembrane</keyword>
<evidence type="ECO:0000313" key="12">
    <source>
        <dbReference type="EMBL" id="OXV09310.1"/>
    </source>
</evidence>
<feature type="domain" description="FAD-binding FR-type" evidence="11">
    <location>
        <begin position="302"/>
        <end position="463"/>
    </location>
</feature>
<keyword evidence="13" id="KW-1185">Reference proteome</keyword>
<evidence type="ECO:0000313" key="13">
    <source>
        <dbReference type="Proteomes" id="UP000243515"/>
    </source>
</evidence>
<evidence type="ECO:0000256" key="7">
    <source>
        <dbReference type="ARBA" id="ARBA00023002"/>
    </source>
</evidence>
<feature type="transmembrane region" description="Helical" evidence="10">
    <location>
        <begin position="124"/>
        <end position="144"/>
    </location>
</feature>
<evidence type="ECO:0000256" key="5">
    <source>
        <dbReference type="ARBA" id="ARBA00022982"/>
    </source>
</evidence>
<dbReference type="GO" id="GO:0006826">
    <property type="term" value="P:iron ion transport"/>
    <property type="evidence" value="ECO:0007669"/>
    <property type="project" value="TreeGrafter"/>
</dbReference>